<dbReference type="STRING" id="947033.Lste_0626"/>
<organism evidence="1 2">
    <name type="scientific">Legionella steelei</name>
    <dbReference type="NCBI Taxonomy" id="947033"/>
    <lineage>
        <taxon>Bacteria</taxon>
        <taxon>Pseudomonadati</taxon>
        <taxon>Pseudomonadota</taxon>
        <taxon>Gammaproteobacteria</taxon>
        <taxon>Legionellales</taxon>
        <taxon>Legionellaceae</taxon>
        <taxon>Legionella</taxon>
    </lineage>
</organism>
<dbReference type="RefSeq" id="WP_058509637.1">
    <property type="nucleotide sequence ID" value="NZ_DAIOMV010000004.1"/>
</dbReference>
<dbReference type="EMBL" id="LNYY01000015">
    <property type="protein sequence ID" value="KTD70375.1"/>
    <property type="molecule type" value="Genomic_DNA"/>
</dbReference>
<keyword evidence="2" id="KW-1185">Reference proteome</keyword>
<evidence type="ECO:0000313" key="1">
    <source>
        <dbReference type="EMBL" id="KTD70375.1"/>
    </source>
</evidence>
<dbReference type="Proteomes" id="UP000054926">
    <property type="component" value="Unassembled WGS sequence"/>
</dbReference>
<evidence type="ECO:0008006" key="3">
    <source>
        <dbReference type="Google" id="ProtNLM"/>
    </source>
</evidence>
<name>A0A0W0ZMK6_9GAMM</name>
<dbReference type="OrthoDB" id="7528126at2"/>
<proteinExistence type="predicted"/>
<sequence>MFYYVDESGNTGKDLFNDSQPNLFYGLLTSNTNFDLLAEKHVNIIKQKYGITHLHGKNLPLYKIEAVTSDLIDLQKKYKLRFDLSKVSKSDLAIISFFDQVFDQGMNPAYTWTGYWTPLRYAMLVKVASIFDFDTLKKSWDARVCIDKDRSKDIFTSVCDVLLSRLGEIPDKRSQQLIYDTLSWAKSNFYDLSYNCTDESQVRANSPNIIGFQFVLHQIGEYIKKTPKSPVKITIDHQSEFNKYQQKLADLCAILKEQKVIETTPLGTSDFSNYPSDKLVFLSHKNSIGVEVTDLVLWLYQRFLQNKEIPSGTLLLLKRFFFKTKYHEISMKGIIERFNSWLSTLQNLSIEDISKAKKLIDIDEKRRLQAINNSSKNS</sequence>
<dbReference type="AlphaFoldDB" id="A0A0W0ZMK6"/>
<gene>
    <name evidence="1" type="ORF">Lste_0626</name>
</gene>
<reference evidence="1 2" key="1">
    <citation type="submission" date="2015-11" db="EMBL/GenBank/DDBJ databases">
        <title>Genomic analysis of 38 Legionella species identifies large and diverse effector repertoires.</title>
        <authorList>
            <person name="Burstein D."/>
            <person name="Amaro F."/>
            <person name="Zusman T."/>
            <person name="Lifshitz Z."/>
            <person name="Cohen O."/>
            <person name="Gilbert J.A."/>
            <person name="Pupko T."/>
            <person name="Shuman H.A."/>
            <person name="Segal G."/>
        </authorList>
    </citation>
    <scope>NUCLEOTIDE SEQUENCE [LARGE SCALE GENOMIC DNA]</scope>
    <source>
        <strain evidence="1 2">IMVS3376</strain>
    </source>
</reference>
<accession>A0A0W0ZMK6</accession>
<dbReference type="InterPro" id="IPR024524">
    <property type="entry name" value="DUF3800"/>
</dbReference>
<evidence type="ECO:0000313" key="2">
    <source>
        <dbReference type="Proteomes" id="UP000054926"/>
    </source>
</evidence>
<dbReference type="Pfam" id="PF12686">
    <property type="entry name" value="DUF3800"/>
    <property type="match status" value="1"/>
</dbReference>
<protein>
    <recommendedName>
        <fullName evidence="3">DUF3800 domain-containing protein</fullName>
    </recommendedName>
</protein>
<dbReference type="PATRIC" id="fig|947033.5.peg.667"/>
<comment type="caution">
    <text evidence="1">The sequence shown here is derived from an EMBL/GenBank/DDBJ whole genome shotgun (WGS) entry which is preliminary data.</text>
</comment>